<accession>A0A250DP78</accession>
<keyword evidence="4" id="KW-0233">DNA recombination</keyword>
<dbReference type="Proteomes" id="UP000217154">
    <property type="component" value="Chromosome"/>
</dbReference>
<dbReference type="InterPro" id="IPR013762">
    <property type="entry name" value="Integrase-like_cat_sf"/>
</dbReference>
<dbReference type="GO" id="GO:0015074">
    <property type="term" value="P:DNA integration"/>
    <property type="evidence" value="ECO:0007669"/>
    <property type="project" value="UniProtKB-KW"/>
</dbReference>
<dbReference type="InterPro" id="IPR050090">
    <property type="entry name" value="Tyrosine_recombinase_XerCD"/>
</dbReference>
<gene>
    <name evidence="7" type="ORF">CKY39_25275</name>
</gene>
<reference evidence="7 8" key="1">
    <citation type="submission" date="2017-09" db="EMBL/GenBank/DDBJ databases">
        <title>The diverse metabolic capabilities of V. boronicumulans make it an excellent choice for continued studies on novel biodegradation.</title>
        <authorList>
            <person name="Sun S."/>
        </authorList>
    </citation>
    <scope>NUCLEOTIDE SEQUENCE [LARGE SCALE GENOMIC DNA]</scope>
    <source>
        <strain evidence="7 8">J1</strain>
    </source>
</reference>
<keyword evidence="2" id="KW-0229">DNA integration</keyword>
<dbReference type="EMBL" id="CP023284">
    <property type="protein sequence ID" value="ATA56175.1"/>
    <property type="molecule type" value="Genomic_DNA"/>
</dbReference>
<feature type="domain" description="Tyr recombinase" evidence="6">
    <location>
        <begin position="179"/>
        <end position="369"/>
    </location>
</feature>
<dbReference type="InterPro" id="IPR002104">
    <property type="entry name" value="Integrase_catalytic"/>
</dbReference>
<comment type="similarity">
    <text evidence="1">Belongs to the 'phage' integrase family.</text>
</comment>
<dbReference type="InterPro" id="IPR011010">
    <property type="entry name" value="DNA_brk_join_enz"/>
</dbReference>
<name>A0A250DP78_9BURK</name>
<dbReference type="PROSITE" id="PS51898">
    <property type="entry name" value="TYR_RECOMBINASE"/>
    <property type="match status" value="1"/>
</dbReference>
<evidence type="ECO:0000256" key="4">
    <source>
        <dbReference type="ARBA" id="ARBA00023172"/>
    </source>
</evidence>
<feature type="region of interest" description="Disordered" evidence="5">
    <location>
        <begin position="1"/>
        <end position="24"/>
    </location>
</feature>
<organism evidence="7 8">
    <name type="scientific">Variovorax boronicumulans</name>
    <dbReference type="NCBI Taxonomy" id="436515"/>
    <lineage>
        <taxon>Bacteria</taxon>
        <taxon>Pseudomonadati</taxon>
        <taxon>Pseudomonadota</taxon>
        <taxon>Betaproteobacteria</taxon>
        <taxon>Burkholderiales</taxon>
        <taxon>Comamonadaceae</taxon>
        <taxon>Variovorax</taxon>
    </lineage>
</organism>
<dbReference type="AlphaFoldDB" id="A0A250DP78"/>
<evidence type="ECO:0000256" key="1">
    <source>
        <dbReference type="ARBA" id="ARBA00008857"/>
    </source>
</evidence>
<keyword evidence="3" id="KW-0238">DNA-binding</keyword>
<evidence type="ECO:0000256" key="3">
    <source>
        <dbReference type="ARBA" id="ARBA00023125"/>
    </source>
</evidence>
<dbReference type="PANTHER" id="PTHR30349:SF64">
    <property type="entry name" value="PROPHAGE INTEGRASE INTD-RELATED"/>
    <property type="match status" value="1"/>
</dbReference>
<proteinExistence type="inferred from homology"/>
<dbReference type="KEGG" id="vbo:CKY39_25275"/>
<evidence type="ECO:0000256" key="2">
    <source>
        <dbReference type="ARBA" id="ARBA00022908"/>
    </source>
</evidence>
<dbReference type="CDD" id="cd00796">
    <property type="entry name" value="INT_Rci_Hp1_C"/>
    <property type="match status" value="1"/>
</dbReference>
<evidence type="ECO:0000259" key="6">
    <source>
        <dbReference type="PROSITE" id="PS51898"/>
    </source>
</evidence>
<dbReference type="Pfam" id="PF00589">
    <property type="entry name" value="Phage_integrase"/>
    <property type="match status" value="1"/>
</dbReference>
<dbReference type="GO" id="GO:0003677">
    <property type="term" value="F:DNA binding"/>
    <property type="evidence" value="ECO:0007669"/>
    <property type="project" value="UniProtKB-KW"/>
</dbReference>
<dbReference type="Gene3D" id="1.10.150.130">
    <property type="match status" value="1"/>
</dbReference>
<dbReference type="InterPro" id="IPR010998">
    <property type="entry name" value="Integrase_recombinase_N"/>
</dbReference>
<protein>
    <submittedName>
        <fullName evidence="7">Integrase</fullName>
    </submittedName>
</protein>
<evidence type="ECO:0000313" key="7">
    <source>
        <dbReference type="EMBL" id="ATA56175.1"/>
    </source>
</evidence>
<evidence type="ECO:0000256" key="5">
    <source>
        <dbReference type="SAM" id="MobiDB-lite"/>
    </source>
</evidence>
<dbReference type="Gene3D" id="1.10.443.10">
    <property type="entry name" value="Intergrase catalytic core"/>
    <property type="match status" value="1"/>
</dbReference>
<dbReference type="SUPFAM" id="SSF56349">
    <property type="entry name" value="DNA breaking-rejoining enzymes"/>
    <property type="match status" value="1"/>
</dbReference>
<sequence length="380" mass="43982">MPLVEGGGMVDWNLPTSPPKESTMTVIKRGNSKAWYIQFQMNGKTYIRSSRTTDKKAAQQMEIDWKSKLHAERFLGEKTRITLKAAMAQFCESKQGTPSHRGLLSIVKTITRLMTVNRPLDELTSHELERFKRARMAEGVNQQTIKHHLNLIRSAWKFAHKLGYQTSELSFPKIKMPKTSLRYLSADEEQRLLMCLDPKRDVKNYPAYEDRREEIKRTMQDAYDLVILLLDTGARYSEIANIEWSRINLEDRSINLWRPKVQNEAILYMTDRVFEVLTRRGEQGAGQYVFVNKHGGPRGYQARSIRKALRNAGLEGVKVHTLRHTHASRLIQNGMSVYEVREVLGHTDIKTTMRYAHLETRQVTSKARDVINRLNQVARA</sequence>
<evidence type="ECO:0000313" key="8">
    <source>
        <dbReference type="Proteomes" id="UP000217154"/>
    </source>
</evidence>
<dbReference type="PANTHER" id="PTHR30349">
    <property type="entry name" value="PHAGE INTEGRASE-RELATED"/>
    <property type="match status" value="1"/>
</dbReference>
<dbReference type="GO" id="GO:0006310">
    <property type="term" value="P:DNA recombination"/>
    <property type="evidence" value="ECO:0007669"/>
    <property type="project" value="UniProtKB-KW"/>
</dbReference>